<evidence type="ECO:0000313" key="3">
    <source>
        <dbReference type="Proteomes" id="UP000887013"/>
    </source>
</evidence>
<name>A0A8X6PFJ3_NEPPI</name>
<feature type="region of interest" description="Disordered" evidence="1">
    <location>
        <begin position="288"/>
        <end position="318"/>
    </location>
</feature>
<gene>
    <name evidence="2" type="primary">AVEN_55312_1</name>
    <name evidence="2" type="ORF">NPIL_447521</name>
</gene>
<sequence length="353" mass="40154">MTTTQSSDTGSKPRTNDFYSLGKRKAKALTDEYHYKVSHDFSRYVFFGKSSLHNENMDHAIDLITSCHGYEAHRMIHFKGQTTHFYIKFVNSVYAEQAVIRIRQVKCDYVADIVDSMLVAWYLLEMTSGSFPWTLAVVDTVGRVEHANALSPEVLRDILVHFGDPRIHSYGNGIHQVSHAQVMFSSMSEALGASIAFGCWYRNMDPIKTRFYYSVKILSSEKEISLLKTCVDQPLDKMDDDMDALELDYFLPKVTNITADVSYSNQNMLFQDANTIYVPQVEVPESLPNRSRTIRRQFSRGRGNNPRNRNKGAEAYRGPRPMARNLETIAGSTHSRSSEVISNDFISGMQLVP</sequence>
<comment type="caution">
    <text evidence="2">The sequence shown here is derived from an EMBL/GenBank/DDBJ whole genome shotgun (WGS) entry which is preliminary data.</text>
</comment>
<protein>
    <submittedName>
        <fullName evidence="2">Uncharacterized protein</fullName>
    </submittedName>
</protein>
<dbReference type="OrthoDB" id="6419916at2759"/>
<dbReference type="EMBL" id="BMAW01069325">
    <property type="protein sequence ID" value="GFT68436.1"/>
    <property type="molecule type" value="Genomic_DNA"/>
</dbReference>
<evidence type="ECO:0000313" key="2">
    <source>
        <dbReference type="EMBL" id="GFT68436.1"/>
    </source>
</evidence>
<organism evidence="2 3">
    <name type="scientific">Nephila pilipes</name>
    <name type="common">Giant wood spider</name>
    <name type="synonym">Nephila maculata</name>
    <dbReference type="NCBI Taxonomy" id="299642"/>
    <lineage>
        <taxon>Eukaryota</taxon>
        <taxon>Metazoa</taxon>
        <taxon>Ecdysozoa</taxon>
        <taxon>Arthropoda</taxon>
        <taxon>Chelicerata</taxon>
        <taxon>Arachnida</taxon>
        <taxon>Araneae</taxon>
        <taxon>Araneomorphae</taxon>
        <taxon>Entelegynae</taxon>
        <taxon>Araneoidea</taxon>
        <taxon>Nephilidae</taxon>
        <taxon>Nephila</taxon>
    </lineage>
</organism>
<dbReference type="Proteomes" id="UP000887013">
    <property type="component" value="Unassembled WGS sequence"/>
</dbReference>
<accession>A0A8X6PFJ3</accession>
<keyword evidence="3" id="KW-1185">Reference proteome</keyword>
<proteinExistence type="predicted"/>
<evidence type="ECO:0000256" key="1">
    <source>
        <dbReference type="SAM" id="MobiDB-lite"/>
    </source>
</evidence>
<reference evidence="2" key="1">
    <citation type="submission" date="2020-08" db="EMBL/GenBank/DDBJ databases">
        <title>Multicomponent nature underlies the extraordinary mechanical properties of spider dragline silk.</title>
        <authorList>
            <person name="Kono N."/>
            <person name="Nakamura H."/>
            <person name="Mori M."/>
            <person name="Yoshida Y."/>
            <person name="Ohtoshi R."/>
            <person name="Malay A.D."/>
            <person name="Moran D.A.P."/>
            <person name="Tomita M."/>
            <person name="Numata K."/>
            <person name="Arakawa K."/>
        </authorList>
    </citation>
    <scope>NUCLEOTIDE SEQUENCE</scope>
</reference>
<dbReference type="AlphaFoldDB" id="A0A8X6PFJ3"/>